<feature type="compositionally biased region" description="Polar residues" evidence="6">
    <location>
        <begin position="382"/>
        <end position="402"/>
    </location>
</feature>
<feature type="region of interest" description="Disordered" evidence="6">
    <location>
        <begin position="486"/>
        <end position="510"/>
    </location>
</feature>
<feature type="region of interest" description="Disordered" evidence="6">
    <location>
        <begin position="563"/>
        <end position="654"/>
    </location>
</feature>
<evidence type="ECO:0000259" key="8">
    <source>
        <dbReference type="Pfam" id="PF20684"/>
    </source>
</evidence>
<dbReference type="Proteomes" id="UP000281468">
    <property type="component" value="Unassembled WGS sequence"/>
</dbReference>
<gene>
    <name evidence="9" type="ORF">D0862_14202</name>
</gene>
<evidence type="ECO:0000256" key="3">
    <source>
        <dbReference type="ARBA" id="ARBA00022989"/>
    </source>
</evidence>
<feature type="transmembrane region" description="Helical" evidence="7">
    <location>
        <begin position="53"/>
        <end position="78"/>
    </location>
</feature>
<reference evidence="9 10" key="1">
    <citation type="journal article" date="2018" name="BMC Genomics">
        <title>Genomic evidence for intraspecific hybridization in a clonal and extremely halotolerant yeast.</title>
        <authorList>
            <person name="Gostincar C."/>
            <person name="Stajich J.E."/>
            <person name="Zupancic J."/>
            <person name="Zalar P."/>
            <person name="Gunde-Cimerman N."/>
        </authorList>
    </citation>
    <scope>NUCLEOTIDE SEQUENCE [LARGE SCALE GENOMIC DNA]</scope>
    <source>
        <strain evidence="9 10">EXF-171</strain>
    </source>
</reference>
<comment type="subcellular location">
    <subcellularLocation>
        <location evidence="1">Membrane</location>
        <topology evidence="1">Multi-pass membrane protein</topology>
    </subcellularLocation>
</comment>
<dbReference type="Pfam" id="PF20684">
    <property type="entry name" value="Fung_rhodopsin"/>
    <property type="match status" value="1"/>
</dbReference>
<feature type="transmembrane region" description="Helical" evidence="7">
    <location>
        <begin position="20"/>
        <end position="41"/>
    </location>
</feature>
<dbReference type="GO" id="GO:0016020">
    <property type="term" value="C:membrane"/>
    <property type="evidence" value="ECO:0007669"/>
    <property type="project" value="UniProtKB-SubCell"/>
</dbReference>
<organism evidence="9 10">
    <name type="scientific">Hortaea werneckii</name>
    <name type="common">Black yeast</name>
    <name type="synonym">Cladosporium werneckii</name>
    <dbReference type="NCBI Taxonomy" id="91943"/>
    <lineage>
        <taxon>Eukaryota</taxon>
        <taxon>Fungi</taxon>
        <taxon>Dikarya</taxon>
        <taxon>Ascomycota</taxon>
        <taxon>Pezizomycotina</taxon>
        <taxon>Dothideomycetes</taxon>
        <taxon>Dothideomycetidae</taxon>
        <taxon>Mycosphaerellales</taxon>
        <taxon>Teratosphaeriaceae</taxon>
        <taxon>Hortaea</taxon>
    </lineage>
</organism>
<feature type="domain" description="Rhodopsin" evidence="8">
    <location>
        <begin position="38"/>
        <end position="267"/>
    </location>
</feature>
<evidence type="ECO:0000313" key="9">
    <source>
        <dbReference type="EMBL" id="RMY73950.1"/>
    </source>
</evidence>
<keyword evidence="2 7" id="KW-0812">Transmembrane</keyword>
<name>A0A3M7EC08_HORWE</name>
<dbReference type="InterPro" id="IPR052337">
    <property type="entry name" value="SAT4-like"/>
</dbReference>
<evidence type="ECO:0000313" key="10">
    <source>
        <dbReference type="Proteomes" id="UP000281468"/>
    </source>
</evidence>
<dbReference type="PANTHER" id="PTHR33048:SF19">
    <property type="entry name" value="MEMBRANE PROTEIN PTH11-LIKE, PUTATIVE (AFU_ORTHOLOGUE AFUA_1G14080)-RELATED"/>
    <property type="match status" value="1"/>
</dbReference>
<feature type="compositionally biased region" description="Polar residues" evidence="6">
    <location>
        <begin position="598"/>
        <end position="607"/>
    </location>
</feature>
<dbReference type="AlphaFoldDB" id="A0A3M7EC08"/>
<sequence>MAIWDTTPPQPRTRLENWPTLLYSWWATAFSVVIILTRLCGRKVRSNVLFREDWIMMIALIPLLARMAVAHVVLIYGTNNVQIEGNNFTEIDIRHRRIGAGLVLAARILYAAFIWVSKLTVSEFLKRITIRIWRPSYEKVLHGIRIFLALTFIAVIIATLAECQPFEDYYQLIPDPGPQCRQGYAQLLTMGTCDVITDILLVAFPIPIVLRSGQTWKRKLQLGSLFSLSVIMIALTVTRMKEVIEHRGRQQYRTVWASCEILASTVVSNAVILGSFLRDKGTKRNKWKSPSVSDSIDRASVRRPTVTALQEMGSDEDLFRFLGCRIPEHLREQPETVPRPAPAALPASATEKRGGGAAHLRLSDEIRLSTQSGETHRRSREQSPASQRAVPSSPSPPINKSMSFFDVGGLLETDSAAGSRPGTRSRETTFRESGCSGEGTTTTMVQDFAPSRRLQSSTTTTRGSQAFLADIGGILQADERSGCGARQYTGGGAGGAGSSQPGHAPTDGVLGPMLEKAETQQSLQDAGGLLVDRVVSKEVCTTSTSSSSSSGNQESFPMNRADERVAQSQNWPLPPVGKNEQETTAGGDHDGSEMQRGGSATTSTPHISSAPRSSPRPRRRAPSLTAVAPPQVLREGQWGPDTMTFYDPGGLLTR</sequence>
<keyword evidence="3 7" id="KW-1133">Transmembrane helix</keyword>
<accession>A0A3M7EC08</accession>
<feature type="transmembrane region" description="Helical" evidence="7">
    <location>
        <begin position="142"/>
        <end position="161"/>
    </location>
</feature>
<protein>
    <recommendedName>
        <fullName evidence="8">Rhodopsin domain-containing protein</fullName>
    </recommendedName>
</protein>
<feature type="transmembrane region" description="Helical" evidence="7">
    <location>
        <begin position="98"/>
        <end position="121"/>
    </location>
</feature>
<evidence type="ECO:0000256" key="6">
    <source>
        <dbReference type="SAM" id="MobiDB-lite"/>
    </source>
</evidence>
<proteinExistence type="inferred from homology"/>
<feature type="transmembrane region" description="Helical" evidence="7">
    <location>
        <begin position="184"/>
        <end position="210"/>
    </location>
</feature>
<dbReference type="InterPro" id="IPR049326">
    <property type="entry name" value="Rhodopsin_dom_fungi"/>
</dbReference>
<keyword evidence="4 7" id="KW-0472">Membrane</keyword>
<comment type="similarity">
    <text evidence="5">Belongs to the SAT4 family.</text>
</comment>
<dbReference type="PANTHER" id="PTHR33048">
    <property type="entry name" value="PTH11-LIKE INTEGRAL MEMBRANE PROTEIN (AFU_ORTHOLOGUE AFUA_5G11245)"/>
    <property type="match status" value="1"/>
</dbReference>
<evidence type="ECO:0000256" key="7">
    <source>
        <dbReference type="SAM" id="Phobius"/>
    </source>
</evidence>
<evidence type="ECO:0000256" key="2">
    <source>
        <dbReference type="ARBA" id="ARBA00022692"/>
    </source>
</evidence>
<feature type="transmembrane region" description="Helical" evidence="7">
    <location>
        <begin position="222"/>
        <end position="240"/>
    </location>
</feature>
<comment type="caution">
    <text evidence="9">The sequence shown here is derived from an EMBL/GenBank/DDBJ whole genome shotgun (WGS) entry which is preliminary data.</text>
</comment>
<feature type="region of interest" description="Disordered" evidence="6">
    <location>
        <begin position="331"/>
        <end position="443"/>
    </location>
</feature>
<feature type="transmembrane region" description="Helical" evidence="7">
    <location>
        <begin position="255"/>
        <end position="277"/>
    </location>
</feature>
<evidence type="ECO:0000256" key="5">
    <source>
        <dbReference type="ARBA" id="ARBA00038359"/>
    </source>
</evidence>
<dbReference type="EMBL" id="QWIQ01000899">
    <property type="protein sequence ID" value="RMY73950.1"/>
    <property type="molecule type" value="Genomic_DNA"/>
</dbReference>
<evidence type="ECO:0000256" key="4">
    <source>
        <dbReference type="ARBA" id="ARBA00023136"/>
    </source>
</evidence>
<evidence type="ECO:0000256" key="1">
    <source>
        <dbReference type="ARBA" id="ARBA00004141"/>
    </source>
</evidence>